<sequence length="478" mass="52869">MNHSTHVFPAFSTQLTGQALVSHAGLSVLTSFLNALDFRSLCEDRFSQFVPASATHRPGKILGALALSLAAGGEQATDIDQLRAAPDLFGPVASDATVSRFMGRIKEQPEAFSYGFATMTRNLRSKVWAAAGPRNPARLATATNPLIIDIDASLVQVHSEKESSAGTYKGGYGFSPMIAMADYGKANGTGEVLAVQLHPGNRGANSAKSHIDVLNQALAQLPDDFYDEHGNLYREKILVRTDSAGSSREFLHYLDSLGIQFSTSYSLPVIKERFIRWIDEKKYWEPALTADGQERDDAWVIDASKVIELKDYPPGTRIYLRAEPLHPGAKATLFDTDGNRVTAFLTNSPRFNVAFLDARHRARGRCENRIKTLKNAGLGKLPYWSFAANQAWADLAMFAVNLVAWLQLAVLPGGHKASVWDLKRWRYRLFSMAGKIVSGGRQRRLLISARAPEARLLRQLNEGVDVLFQRWRHDQLAT</sequence>
<comment type="caution">
    <text evidence="2">The sequence shown here is derived from an EMBL/GenBank/DDBJ whole genome shotgun (WGS) entry which is preliminary data.</text>
</comment>
<dbReference type="EMBL" id="PNQX01000001">
    <property type="protein sequence ID" value="PMQ21253.1"/>
    <property type="molecule type" value="Genomic_DNA"/>
</dbReference>
<evidence type="ECO:0000313" key="3">
    <source>
        <dbReference type="Proteomes" id="UP000235739"/>
    </source>
</evidence>
<dbReference type="NCBIfam" id="NF033539">
    <property type="entry name" value="transpos_IS1380"/>
    <property type="match status" value="1"/>
</dbReference>
<reference evidence="2 3" key="1">
    <citation type="journal article" date="2017" name="Elife">
        <title>Extensive horizontal gene transfer in cheese-associated bacteria.</title>
        <authorList>
            <person name="Bonham K.S."/>
            <person name="Wolfe B.E."/>
            <person name="Dutton R.J."/>
        </authorList>
    </citation>
    <scope>NUCLEOTIDE SEQUENCE [LARGE SCALE GENOMIC DNA]</scope>
    <source>
        <strain evidence="2 3">JB182</strain>
    </source>
</reference>
<evidence type="ECO:0000259" key="1">
    <source>
        <dbReference type="Pfam" id="PF13701"/>
    </source>
</evidence>
<dbReference type="Proteomes" id="UP000235739">
    <property type="component" value="Unassembled WGS sequence"/>
</dbReference>
<dbReference type="InterPro" id="IPR025668">
    <property type="entry name" value="Tnp_DDE_dom"/>
</dbReference>
<gene>
    <name evidence="2" type="ORF">CIK84_06750</name>
</gene>
<accession>A0A2N7S535</accession>
<dbReference type="Pfam" id="PF13701">
    <property type="entry name" value="DDE_Tnp_1_4"/>
    <property type="match status" value="1"/>
</dbReference>
<dbReference type="AlphaFoldDB" id="A0A2N7S535"/>
<dbReference type="InterPro" id="IPR047960">
    <property type="entry name" value="Transpos_IS1380"/>
</dbReference>
<evidence type="ECO:0000313" key="2">
    <source>
        <dbReference type="EMBL" id="PMQ21253.1"/>
    </source>
</evidence>
<dbReference type="RefSeq" id="WP_102597877.1">
    <property type="nucleotide sequence ID" value="NZ_PNQX01000001.1"/>
</dbReference>
<organism evidence="2 3">
    <name type="scientific">Glutamicibacter arilaitensis</name>
    <dbReference type="NCBI Taxonomy" id="256701"/>
    <lineage>
        <taxon>Bacteria</taxon>
        <taxon>Bacillati</taxon>
        <taxon>Actinomycetota</taxon>
        <taxon>Actinomycetes</taxon>
        <taxon>Micrococcales</taxon>
        <taxon>Micrococcaceae</taxon>
        <taxon>Glutamicibacter</taxon>
    </lineage>
</organism>
<protein>
    <submittedName>
        <fullName evidence="2">IS1380 family transposase</fullName>
    </submittedName>
</protein>
<name>A0A2N7S535_9MICC</name>
<proteinExistence type="predicted"/>
<feature type="domain" description="Transposase DDE" evidence="1">
    <location>
        <begin position="14"/>
        <end position="462"/>
    </location>
</feature>